<accession>A0A2H1WU22</accession>
<gene>
    <name evidence="1" type="ORF">SFRICE_017974</name>
</gene>
<reference evidence="1" key="1">
    <citation type="submission" date="2016-07" db="EMBL/GenBank/DDBJ databases">
        <authorList>
            <person name="Bretaudeau A."/>
        </authorList>
    </citation>
    <scope>NUCLEOTIDE SEQUENCE</scope>
    <source>
        <strain evidence="1">Rice</strain>
        <tissue evidence="1">Whole body</tissue>
    </source>
</reference>
<proteinExistence type="predicted"/>
<evidence type="ECO:0000313" key="1">
    <source>
        <dbReference type="EMBL" id="SOQ56553.1"/>
    </source>
</evidence>
<sequence length="63" mass="7425">MQKKLMKNHVMESKAITAAYEHLMHQRRYKCVAGLLGVRNLKVVGDTWNYVPSMFEVIDLRFQ</sequence>
<protein>
    <submittedName>
        <fullName evidence="1">SFRICE_017974</fullName>
    </submittedName>
</protein>
<name>A0A2H1WU22_SPOFR</name>
<dbReference type="AlphaFoldDB" id="A0A2H1WU22"/>
<organism evidence="1">
    <name type="scientific">Spodoptera frugiperda</name>
    <name type="common">Fall armyworm</name>
    <dbReference type="NCBI Taxonomy" id="7108"/>
    <lineage>
        <taxon>Eukaryota</taxon>
        <taxon>Metazoa</taxon>
        <taxon>Ecdysozoa</taxon>
        <taxon>Arthropoda</taxon>
        <taxon>Hexapoda</taxon>
        <taxon>Insecta</taxon>
        <taxon>Pterygota</taxon>
        <taxon>Neoptera</taxon>
        <taxon>Endopterygota</taxon>
        <taxon>Lepidoptera</taxon>
        <taxon>Glossata</taxon>
        <taxon>Ditrysia</taxon>
        <taxon>Noctuoidea</taxon>
        <taxon>Noctuidae</taxon>
        <taxon>Amphipyrinae</taxon>
        <taxon>Spodoptera</taxon>
    </lineage>
</organism>
<dbReference type="EMBL" id="ODYU01011056">
    <property type="protein sequence ID" value="SOQ56553.1"/>
    <property type="molecule type" value="Genomic_DNA"/>
</dbReference>